<evidence type="ECO:0000256" key="3">
    <source>
        <dbReference type="ARBA" id="ARBA00023010"/>
    </source>
</evidence>
<dbReference type="eggNOG" id="ENOG502S9MV">
    <property type="taxonomic scope" value="Eukaryota"/>
</dbReference>
<keyword evidence="3" id="KW-0811">Translocation</keyword>
<evidence type="ECO:0000256" key="4">
    <source>
        <dbReference type="ARBA" id="ARBA00023132"/>
    </source>
</evidence>
<feature type="compositionally biased region" description="Polar residues" evidence="6">
    <location>
        <begin position="1"/>
        <end position="19"/>
    </location>
</feature>
<dbReference type="EMBL" id="CH476733">
    <property type="protein sequence ID" value="EIE79040.1"/>
    <property type="molecule type" value="Genomic_DNA"/>
</dbReference>
<dbReference type="GO" id="GO:0015031">
    <property type="term" value="P:protein transport"/>
    <property type="evidence" value="ECO:0007669"/>
    <property type="project" value="UniProtKB-KW"/>
</dbReference>
<protein>
    <recommendedName>
        <fullName evidence="7">RRM Nup35-type domain-containing protein</fullName>
    </recommendedName>
</protein>
<dbReference type="GO" id="GO:0003676">
    <property type="term" value="F:nucleic acid binding"/>
    <property type="evidence" value="ECO:0007669"/>
    <property type="project" value="InterPro"/>
</dbReference>
<feature type="region of interest" description="Disordered" evidence="6">
    <location>
        <begin position="1"/>
        <end position="58"/>
    </location>
</feature>
<proteinExistence type="predicted"/>
<evidence type="ECO:0000256" key="2">
    <source>
        <dbReference type="ARBA" id="ARBA00022927"/>
    </source>
</evidence>
<evidence type="ECO:0000259" key="7">
    <source>
        <dbReference type="PROSITE" id="PS51472"/>
    </source>
</evidence>
<dbReference type="GeneID" id="93610716"/>
<feature type="domain" description="RRM Nup35-type" evidence="7">
    <location>
        <begin position="156"/>
        <end position="236"/>
    </location>
</feature>
<dbReference type="AlphaFoldDB" id="I1BS60"/>
<dbReference type="SUPFAM" id="SSF54928">
    <property type="entry name" value="RNA-binding domain, RBD"/>
    <property type="match status" value="1"/>
</dbReference>
<dbReference type="GO" id="GO:0005643">
    <property type="term" value="C:nuclear pore"/>
    <property type="evidence" value="ECO:0007669"/>
    <property type="project" value="UniProtKB-SubCell"/>
</dbReference>
<dbReference type="STRING" id="246409.I1BS60"/>
<evidence type="ECO:0000256" key="1">
    <source>
        <dbReference type="ARBA" id="ARBA00004567"/>
    </source>
</evidence>
<dbReference type="PROSITE" id="PS51472">
    <property type="entry name" value="RRM_NUP35"/>
    <property type="match status" value="1"/>
</dbReference>
<feature type="compositionally biased region" description="Polar residues" evidence="6">
    <location>
        <begin position="45"/>
        <end position="58"/>
    </location>
</feature>
<dbReference type="OMA" id="IGYGDRR"/>
<dbReference type="InterPro" id="IPR012677">
    <property type="entry name" value="Nucleotide-bd_a/b_plait_sf"/>
</dbReference>
<evidence type="ECO:0000313" key="9">
    <source>
        <dbReference type="Proteomes" id="UP000009138"/>
    </source>
</evidence>
<dbReference type="OrthoDB" id="1733656at2759"/>
<evidence type="ECO:0000256" key="5">
    <source>
        <dbReference type="PROSITE-ProRule" id="PRU00804"/>
    </source>
</evidence>
<accession>I1BS60</accession>
<dbReference type="VEuPathDB" id="FungiDB:RO3G_03745"/>
<dbReference type="RefSeq" id="XP_067514436.1">
    <property type="nucleotide sequence ID" value="XM_067658335.1"/>
</dbReference>
<evidence type="ECO:0000256" key="6">
    <source>
        <dbReference type="SAM" id="MobiDB-lite"/>
    </source>
</evidence>
<dbReference type="InParanoid" id="I1BS60"/>
<comment type="subcellular location">
    <subcellularLocation>
        <location evidence="1">Nucleus</location>
        <location evidence="1">Nuclear pore complex</location>
    </subcellularLocation>
</comment>
<organism evidence="8 9">
    <name type="scientific">Rhizopus delemar (strain RA 99-880 / ATCC MYA-4621 / FGSC 9543 / NRRL 43880)</name>
    <name type="common">Mucormycosis agent</name>
    <name type="synonym">Rhizopus arrhizus var. delemar</name>
    <dbReference type="NCBI Taxonomy" id="246409"/>
    <lineage>
        <taxon>Eukaryota</taxon>
        <taxon>Fungi</taxon>
        <taxon>Fungi incertae sedis</taxon>
        <taxon>Mucoromycota</taxon>
        <taxon>Mucoromycotina</taxon>
        <taxon>Mucoromycetes</taxon>
        <taxon>Mucorales</taxon>
        <taxon>Mucorineae</taxon>
        <taxon>Rhizopodaceae</taxon>
        <taxon>Rhizopus</taxon>
    </lineage>
</organism>
<gene>
    <name evidence="8" type="ORF">RO3G_03745</name>
</gene>
<keyword evidence="4 5" id="KW-0906">Nuclear pore complex</keyword>
<keyword evidence="5" id="KW-0539">Nucleus</keyword>
<keyword evidence="9" id="KW-1185">Reference proteome</keyword>
<dbReference type="Pfam" id="PF05172">
    <property type="entry name" value="RRM_Nup35"/>
    <property type="match status" value="1"/>
</dbReference>
<reference evidence="8 9" key="1">
    <citation type="journal article" date="2009" name="PLoS Genet.">
        <title>Genomic analysis of the basal lineage fungus Rhizopus oryzae reveals a whole-genome duplication.</title>
        <authorList>
            <person name="Ma L.-J."/>
            <person name="Ibrahim A.S."/>
            <person name="Skory C."/>
            <person name="Grabherr M.G."/>
            <person name="Burger G."/>
            <person name="Butler M."/>
            <person name="Elias M."/>
            <person name="Idnurm A."/>
            <person name="Lang B.F."/>
            <person name="Sone T."/>
            <person name="Abe A."/>
            <person name="Calvo S.E."/>
            <person name="Corrochano L.M."/>
            <person name="Engels R."/>
            <person name="Fu J."/>
            <person name="Hansberg W."/>
            <person name="Kim J.-M."/>
            <person name="Kodira C.D."/>
            <person name="Koehrsen M.J."/>
            <person name="Liu B."/>
            <person name="Miranda-Saavedra D."/>
            <person name="O'Leary S."/>
            <person name="Ortiz-Castellanos L."/>
            <person name="Poulter R."/>
            <person name="Rodriguez-Romero J."/>
            <person name="Ruiz-Herrera J."/>
            <person name="Shen Y.-Q."/>
            <person name="Zeng Q."/>
            <person name="Galagan J."/>
            <person name="Birren B.W."/>
            <person name="Cuomo C.A."/>
            <person name="Wickes B.L."/>
        </authorList>
    </citation>
    <scope>NUCLEOTIDE SEQUENCE [LARGE SCALE GENOMIC DNA]</scope>
    <source>
        <strain evidence="9">RA 99-880 / ATCC MYA-4621 / FGSC 9543 / NRRL 43880</strain>
    </source>
</reference>
<dbReference type="Gene3D" id="3.30.70.330">
    <property type="match status" value="1"/>
</dbReference>
<name>I1BS60_RHIO9</name>
<evidence type="ECO:0000313" key="8">
    <source>
        <dbReference type="EMBL" id="EIE79040.1"/>
    </source>
</evidence>
<keyword evidence="2" id="KW-0653">Protein transport</keyword>
<feature type="region of interest" description="Disordered" evidence="6">
    <location>
        <begin position="78"/>
        <end position="97"/>
    </location>
</feature>
<feature type="compositionally biased region" description="Basic and acidic residues" evidence="6">
    <location>
        <begin position="79"/>
        <end position="94"/>
    </location>
</feature>
<dbReference type="InterPro" id="IPR035979">
    <property type="entry name" value="RBD_domain_sf"/>
</dbReference>
<keyword evidence="5" id="KW-0813">Transport</keyword>
<dbReference type="InterPro" id="IPR007846">
    <property type="entry name" value="RRM_NUP35_dom"/>
</dbReference>
<dbReference type="GO" id="GO:0051028">
    <property type="term" value="P:mRNA transport"/>
    <property type="evidence" value="ECO:0007669"/>
    <property type="project" value="UniProtKB-UniRule"/>
</dbReference>
<feature type="compositionally biased region" description="Low complexity" evidence="6">
    <location>
        <begin position="20"/>
        <end position="44"/>
    </location>
</feature>
<sequence length="297" mass="33333">MSSTDTTSLFQTLTPQNGFNLNTQSPPQQQTQQQQQPPSLLNNTATTTNPQNLTGDQNQKSIPQVNVLHTVPVFFVNSQKEEKNKRPFEPEELQRSGSISLNYGDRRLSNILSDQNHDQVGPNMPKKKVLLEVADPSRGLFGDGNVYKRTKCNVLKLSSTSIRVYGFPTHLTDDLKRHYEKYGNVVDCRRSLSDWITVTFDNHASALQALKSNSTEIRGYNVRIIPNPEPSTTIRHGVITLEESNNLLKQSQKPSELGQGKEGITAFDGHTSENVEGMMRPVDNGFMAKLKETFFGW</sequence>
<dbReference type="Proteomes" id="UP000009138">
    <property type="component" value="Unassembled WGS sequence"/>
</dbReference>
<keyword evidence="5" id="KW-0509">mRNA transport</keyword>